<comment type="caution">
    <text evidence="3">The sequence shown here is derived from an EMBL/GenBank/DDBJ whole genome shotgun (WGS) entry which is preliminary data.</text>
</comment>
<sequence length="306" mass="35051">MATQSYSIRRERVGQCPYEQGRLDGSRPHDRNRRTMVAIRPDLTGVQVTSLLTLYQRWQDNQRRTPLLDDRWPDQLVPAIDFDFGQFVRMAPFGGYSLTALRTRVMDDWIRQFLAGHPDAIVVDLGAGLDSRVFRIDPADTHHWYDIDLPDVTELARRLLPERPGHSRIAASVVGPSWVETLPRDRPVAVVADGLFGFLSEEEARGLLRLVADHFPRGEVLFNAYGPMILKKREPVFAKYGITFGWTIDEAADVERLEGRLRLVEEASQFRNPLLAETSLPCRLMCAAIRLSRNATYTTRLLRYEF</sequence>
<dbReference type="PIRSF" id="PIRSF028177">
    <property type="entry name" value="Polyketide_synth_Omtfrase_TcmP"/>
    <property type="match status" value="1"/>
</dbReference>
<dbReference type="PANTHER" id="PTHR43619">
    <property type="entry name" value="S-ADENOSYL-L-METHIONINE-DEPENDENT METHYLTRANSFERASE YKTD-RELATED"/>
    <property type="match status" value="1"/>
</dbReference>
<dbReference type="InterPro" id="IPR029063">
    <property type="entry name" value="SAM-dependent_MTases_sf"/>
</dbReference>
<dbReference type="InterPro" id="IPR007213">
    <property type="entry name" value="Ppm1/Ppm2/Tcmp"/>
</dbReference>
<accession>A0ABS4UX44</accession>
<dbReference type="PANTHER" id="PTHR43619:SF2">
    <property type="entry name" value="S-ADENOSYL-L-METHIONINE-DEPENDENT METHYLTRANSFERASES SUPERFAMILY PROTEIN"/>
    <property type="match status" value="1"/>
</dbReference>
<organism evidence="3 4">
    <name type="scientific">Kribbella aluminosa</name>
    <dbReference type="NCBI Taxonomy" id="416017"/>
    <lineage>
        <taxon>Bacteria</taxon>
        <taxon>Bacillati</taxon>
        <taxon>Actinomycetota</taxon>
        <taxon>Actinomycetes</taxon>
        <taxon>Propionibacteriales</taxon>
        <taxon>Kribbellaceae</taxon>
        <taxon>Kribbella</taxon>
    </lineage>
</organism>
<keyword evidence="1" id="KW-0489">Methyltransferase</keyword>
<dbReference type="RefSeq" id="WP_209698662.1">
    <property type="nucleotide sequence ID" value="NZ_BAAAVU010000023.1"/>
</dbReference>
<keyword evidence="2" id="KW-0808">Transferase</keyword>
<dbReference type="Proteomes" id="UP000755585">
    <property type="component" value="Unassembled WGS sequence"/>
</dbReference>
<name>A0ABS4UX44_9ACTN</name>
<gene>
    <name evidence="3" type="ORF">JOF29_007204</name>
</gene>
<proteinExistence type="predicted"/>
<evidence type="ECO:0000313" key="3">
    <source>
        <dbReference type="EMBL" id="MBP2356094.1"/>
    </source>
</evidence>
<dbReference type="SUPFAM" id="SSF53335">
    <property type="entry name" value="S-adenosyl-L-methionine-dependent methyltransferases"/>
    <property type="match status" value="1"/>
</dbReference>
<dbReference type="InterPro" id="IPR016874">
    <property type="entry name" value="TcmP-like"/>
</dbReference>
<dbReference type="Pfam" id="PF04072">
    <property type="entry name" value="LCM"/>
    <property type="match status" value="1"/>
</dbReference>
<keyword evidence="4" id="KW-1185">Reference proteome</keyword>
<evidence type="ECO:0000256" key="2">
    <source>
        <dbReference type="ARBA" id="ARBA00022679"/>
    </source>
</evidence>
<reference evidence="3 4" key="1">
    <citation type="submission" date="2021-03" db="EMBL/GenBank/DDBJ databases">
        <title>Sequencing the genomes of 1000 actinobacteria strains.</title>
        <authorList>
            <person name="Klenk H.-P."/>
        </authorList>
    </citation>
    <scope>NUCLEOTIDE SEQUENCE [LARGE SCALE GENOMIC DNA]</scope>
    <source>
        <strain evidence="3 4">DSM 18824</strain>
    </source>
</reference>
<evidence type="ECO:0000313" key="4">
    <source>
        <dbReference type="Proteomes" id="UP000755585"/>
    </source>
</evidence>
<evidence type="ECO:0000256" key="1">
    <source>
        <dbReference type="ARBA" id="ARBA00022603"/>
    </source>
</evidence>
<dbReference type="EMBL" id="JAGINT010000002">
    <property type="protein sequence ID" value="MBP2356094.1"/>
    <property type="molecule type" value="Genomic_DNA"/>
</dbReference>
<dbReference type="Gene3D" id="3.40.50.150">
    <property type="entry name" value="Vaccinia Virus protein VP39"/>
    <property type="match status" value="1"/>
</dbReference>
<protein>
    <submittedName>
        <fullName evidence="3">O-methyltransferase involved in polyketide biosynthesis</fullName>
    </submittedName>
</protein>